<evidence type="ECO:0000256" key="4">
    <source>
        <dbReference type="ARBA" id="ARBA00022692"/>
    </source>
</evidence>
<organism evidence="12 13">
    <name type="scientific">Sphagnum jensenii</name>
    <dbReference type="NCBI Taxonomy" id="128206"/>
    <lineage>
        <taxon>Eukaryota</taxon>
        <taxon>Viridiplantae</taxon>
        <taxon>Streptophyta</taxon>
        <taxon>Embryophyta</taxon>
        <taxon>Bryophyta</taxon>
        <taxon>Sphagnophytina</taxon>
        <taxon>Sphagnopsida</taxon>
        <taxon>Sphagnales</taxon>
        <taxon>Sphagnaceae</taxon>
        <taxon>Sphagnum</taxon>
    </lineage>
</organism>
<feature type="transmembrane region" description="Helical" evidence="11">
    <location>
        <begin position="154"/>
        <end position="174"/>
    </location>
</feature>
<dbReference type="PANTHER" id="PTHR10906">
    <property type="entry name" value="SECY/SEC61-ALPHA FAMILY MEMBER"/>
    <property type="match status" value="1"/>
</dbReference>
<evidence type="ECO:0000256" key="2">
    <source>
        <dbReference type="ARBA" id="ARBA00005751"/>
    </source>
</evidence>
<feature type="transmembrane region" description="Helical" evidence="11">
    <location>
        <begin position="434"/>
        <end position="454"/>
    </location>
</feature>
<feature type="transmembrane region" description="Helical" evidence="11">
    <location>
        <begin position="211"/>
        <end position="228"/>
    </location>
</feature>
<keyword evidence="13" id="KW-1185">Reference proteome</keyword>
<keyword evidence="6 11" id="KW-1133">Transmembrane helix</keyword>
<evidence type="ECO:0000313" key="12">
    <source>
        <dbReference type="EMBL" id="CAK9255755.1"/>
    </source>
</evidence>
<keyword evidence="8 11" id="KW-0472">Membrane</keyword>
<feature type="transmembrane region" description="Helical" evidence="11">
    <location>
        <begin position="400"/>
        <end position="422"/>
    </location>
</feature>
<evidence type="ECO:0000256" key="7">
    <source>
        <dbReference type="ARBA" id="ARBA00023010"/>
    </source>
</evidence>
<dbReference type="Pfam" id="PF00344">
    <property type="entry name" value="SecY"/>
    <property type="match status" value="1"/>
</dbReference>
<keyword evidence="4 11" id="KW-0812">Transmembrane</keyword>
<dbReference type="PRINTS" id="PR00303">
    <property type="entry name" value="SECYTRNLCASE"/>
</dbReference>
<evidence type="ECO:0000256" key="3">
    <source>
        <dbReference type="ARBA" id="ARBA00022448"/>
    </source>
</evidence>
<keyword evidence="3" id="KW-0813">Transport</keyword>
<dbReference type="InterPro" id="IPR026593">
    <property type="entry name" value="SecY"/>
</dbReference>
<dbReference type="PROSITE" id="PS00756">
    <property type="entry name" value="SECY_2"/>
    <property type="match status" value="1"/>
</dbReference>
<evidence type="ECO:0000256" key="10">
    <source>
        <dbReference type="RuleBase" id="RU004349"/>
    </source>
</evidence>
<evidence type="ECO:0000256" key="9">
    <source>
        <dbReference type="ARBA" id="ARBA00031059"/>
    </source>
</evidence>
<comment type="similarity">
    <text evidence="2 10">Belongs to the SecY/SEC61-alpha family.</text>
</comment>
<feature type="transmembrane region" description="Helical" evidence="11">
    <location>
        <begin position="280"/>
        <end position="299"/>
    </location>
</feature>
<sequence>MASVLHGVDALVGRPPAATVAGKRIAASRGVSGLCQTRRLQFKLLQGWGERKRRRFNLQQVCCRAIVAGGGGGGYGRDGLGAFDPLGLGDAAVFNLWEEALQGSDNIMQASGGGRPSSGRFSNTSSSAKSAAATMEDSSVDFGDFFKGKLPQKFLFLLGWLVLSRVGTYIPLWGVDRSAFAGSLDQSSLLGTLDTFSGGSIGRLGVSSLGIVPYINAQIVVQLLGSVFPKLQELQKKEGEAGRKKVKRWTQYASVGFGIIQAVGQVTYIRPYVNDFSIEWVGSAVAALTLGSVLTMLIGEKISDLKLGNGTSLLIFTNIVSYLPASIGRTIAQAISEGNYPGLAGSIAGFLLLVLGIVYVQEAERKIPINYASRYSFQSKGLGKAAYLPFKVNSSGVMPIIFSTSLLAVPASVARFTGLAVLKNAAVALYPGGVLYLPTNVLLIAFFNYFYTFLQLDPADVSEQLKRQGASIPSVRPGKATATFITNVLSRISVLGSAFLGIMAVAPSLVEGVTHLTTFRGFAGTSVLILVGSATDTARKVQAELVSQKYKTIEFYEIDKDGP</sequence>
<name>A0ABP0VMV0_9BRYO</name>
<feature type="transmembrane region" description="Helical" evidence="11">
    <location>
        <begin position="340"/>
        <end position="360"/>
    </location>
</feature>
<evidence type="ECO:0000256" key="11">
    <source>
        <dbReference type="SAM" id="Phobius"/>
    </source>
</evidence>
<evidence type="ECO:0000256" key="1">
    <source>
        <dbReference type="ARBA" id="ARBA00004141"/>
    </source>
</evidence>
<evidence type="ECO:0000256" key="6">
    <source>
        <dbReference type="ARBA" id="ARBA00022989"/>
    </source>
</evidence>
<accession>A0ABP0VMV0</accession>
<dbReference type="InterPro" id="IPR023201">
    <property type="entry name" value="SecY_dom_sf"/>
</dbReference>
<dbReference type="InterPro" id="IPR030659">
    <property type="entry name" value="SecY_CS"/>
</dbReference>
<dbReference type="NCBIfam" id="TIGR00967">
    <property type="entry name" value="3a0501s007"/>
    <property type="match status" value="1"/>
</dbReference>
<keyword evidence="5" id="KW-0653">Protein transport</keyword>
<reference evidence="12 13" key="1">
    <citation type="submission" date="2024-02" db="EMBL/GenBank/DDBJ databases">
        <authorList>
            <consortium name="ELIXIR-Norway"/>
            <consortium name="Elixir Norway"/>
        </authorList>
    </citation>
    <scope>NUCLEOTIDE SEQUENCE [LARGE SCALE GENOMIC DNA]</scope>
</reference>
<dbReference type="SUPFAM" id="SSF103491">
    <property type="entry name" value="Preprotein translocase SecY subunit"/>
    <property type="match status" value="1"/>
</dbReference>
<feature type="transmembrane region" description="Helical" evidence="11">
    <location>
        <begin position="311"/>
        <end position="328"/>
    </location>
</feature>
<evidence type="ECO:0000256" key="5">
    <source>
        <dbReference type="ARBA" id="ARBA00022927"/>
    </source>
</evidence>
<protein>
    <recommendedName>
        <fullName evidence="9">CpSecY</fullName>
    </recommendedName>
</protein>
<proteinExistence type="inferred from homology"/>
<dbReference type="HAMAP" id="MF_01465">
    <property type="entry name" value="SecY"/>
    <property type="match status" value="1"/>
</dbReference>
<evidence type="ECO:0000313" key="13">
    <source>
        <dbReference type="Proteomes" id="UP001497444"/>
    </source>
</evidence>
<keyword evidence="7" id="KW-0811">Translocation</keyword>
<comment type="subcellular location">
    <subcellularLocation>
        <location evidence="1">Membrane</location>
        <topology evidence="1">Multi-pass membrane protein</topology>
    </subcellularLocation>
</comment>
<dbReference type="Gene3D" id="1.10.3370.10">
    <property type="entry name" value="SecY subunit domain"/>
    <property type="match status" value="1"/>
</dbReference>
<evidence type="ECO:0000256" key="8">
    <source>
        <dbReference type="ARBA" id="ARBA00023136"/>
    </source>
</evidence>
<dbReference type="InterPro" id="IPR002208">
    <property type="entry name" value="SecY/SEC61-alpha"/>
</dbReference>
<dbReference type="EMBL" id="OZ020096">
    <property type="protein sequence ID" value="CAK9255755.1"/>
    <property type="molecule type" value="Genomic_DNA"/>
</dbReference>
<gene>
    <name evidence="12" type="ORF">CSSPJE1EN1_LOCUS1233</name>
</gene>
<dbReference type="Proteomes" id="UP001497444">
    <property type="component" value="Chromosome 1"/>
</dbReference>
<feature type="transmembrane region" description="Helical" evidence="11">
    <location>
        <begin position="249"/>
        <end position="268"/>
    </location>
</feature>